<dbReference type="OrthoDB" id="5380819at2"/>
<gene>
    <name evidence="2" type="ORF">SAMN05421548_14337</name>
</gene>
<dbReference type="Gene3D" id="3.40.50.1820">
    <property type="entry name" value="alpha/beta hydrolase"/>
    <property type="match status" value="1"/>
</dbReference>
<dbReference type="InterPro" id="IPR050266">
    <property type="entry name" value="AB_hydrolase_sf"/>
</dbReference>
<dbReference type="RefSeq" id="WP_092005817.1">
    <property type="nucleotide sequence ID" value="NZ_FMYQ01000043.1"/>
</dbReference>
<protein>
    <submittedName>
        <fullName evidence="2">Pimeloyl-ACP methyl ester carboxylesterase</fullName>
    </submittedName>
</protein>
<dbReference type="InterPro" id="IPR029058">
    <property type="entry name" value="AB_hydrolase_fold"/>
</dbReference>
<dbReference type="PANTHER" id="PTHR43798">
    <property type="entry name" value="MONOACYLGLYCEROL LIPASE"/>
    <property type="match status" value="1"/>
</dbReference>
<dbReference type="InterPro" id="IPR000639">
    <property type="entry name" value="Epox_hydrolase-like"/>
</dbReference>
<proteinExistence type="predicted"/>
<dbReference type="EMBL" id="FMYQ01000043">
    <property type="protein sequence ID" value="SDE35488.1"/>
    <property type="molecule type" value="Genomic_DNA"/>
</dbReference>
<dbReference type="PRINTS" id="PR00111">
    <property type="entry name" value="ABHYDROLASE"/>
</dbReference>
<dbReference type="AlphaFoldDB" id="A0A1G7C843"/>
<organism evidence="2 3">
    <name type="scientific">Paraburkholderia lycopersici</name>
    <dbReference type="NCBI Taxonomy" id="416944"/>
    <lineage>
        <taxon>Bacteria</taxon>
        <taxon>Pseudomonadati</taxon>
        <taxon>Pseudomonadota</taxon>
        <taxon>Betaproteobacteria</taxon>
        <taxon>Burkholderiales</taxon>
        <taxon>Burkholderiaceae</taxon>
        <taxon>Paraburkholderia</taxon>
    </lineage>
</organism>
<reference evidence="3" key="1">
    <citation type="submission" date="2016-09" db="EMBL/GenBank/DDBJ databases">
        <authorList>
            <person name="Varghese N."/>
            <person name="Submissions S."/>
        </authorList>
    </citation>
    <scope>NUCLEOTIDE SEQUENCE [LARGE SCALE GENOMIC DNA]</scope>
    <source>
        <strain evidence="3">TNe-862</strain>
    </source>
</reference>
<dbReference type="GO" id="GO:0003824">
    <property type="term" value="F:catalytic activity"/>
    <property type="evidence" value="ECO:0007669"/>
    <property type="project" value="InterPro"/>
</dbReference>
<feature type="domain" description="AB hydrolase-1" evidence="1">
    <location>
        <begin position="7"/>
        <end position="234"/>
    </location>
</feature>
<sequence length="247" mass="27114">MSRCPPVIFVHGFIGTLDVSAFEAAYAAPDLLGYGGHRSVPFDQISLPAQVEHIRAFIDAHIGATVVDLVGHSVGGAIAMLFAHAYPERVRRIVNVEGNFTLDDAFWSASVGRMTPGEADVMLESFRADPLRWLRGAIADATPDMEEVATRWLKHQPASTLRAMGRSVVEVTGSADYLAALNQVFQSRPVYLLSGERSRDGWNVPDWALRQCAGHEKLDRCGHLMMIESPRAFSASIQRFLSHPCTP</sequence>
<dbReference type="Pfam" id="PF12697">
    <property type="entry name" value="Abhydrolase_6"/>
    <property type="match status" value="1"/>
</dbReference>
<keyword evidence="3" id="KW-1185">Reference proteome</keyword>
<dbReference type="STRING" id="416944.SAMN05421548_14337"/>
<dbReference type="PRINTS" id="PR00412">
    <property type="entry name" value="EPOXHYDRLASE"/>
</dbReference>
<name>A0A1G7C843_9BURK</name>
<evidence type="ECO:0000313" key="3">
    <source>
        <dbReference type="Proteomes" id="UP000198908"/>
    </source>
</evidence>
<accession>A0A1G7C843</accession>
<dbReference type="InterPro" id="IPR000073">
    <property type="entry name" value="AB_hydrolase_1"/>
</dbReference>
<evidence type="ECO:0000259" key="1">
    <source>
        <dbReference type="Pfam" id="PF12697"/>
    </source>
</evidence>
<dbReference type="SUPFAM" id="SSF53474">
    <property type="entry name" value="alpha/beta-Hydrolases"/>
    <property type="match status" value="1"/>
</dbReference>
<evidence type="ECO:0000313" key="2">
    <source>
        <dbReference type="EMBL" id="SDE35488.1"/>
    </source>
</evidence>
<dbReference type="Proteomes" id="UP000198908">
    <property type="component" value="Unassembled WGS sequence"/>
</dbReference>